<dbReference type="GO" id="GO:0005524">
    <property type="term" value="F:ATP binding"/>
    <property type="evidence" value="ECO:0007669"/>
    <property type="project" value="UniProtKB-KW"/>
</dbReference>
<dbReference type="InterPro" id="IPR033756">
    <property type="entry name" value="YlxH/NBP35"/>
</dbReference>
<dbReference type="Pfam" id="PF10609">
    <property type="entry name" value="ParA"/>
    <property type="match status" value="1"/>
</dbReference>
<dbReference type="FunFam" id="3.40.50.300:FF:001119">
    <property type="entry name" value="Iron-sulfur cluster carrier protein"/>
    <property type="match status" value="1"/>
</dbReference>
<evidence type="ECO:0008006" key="7">
    <source>
        <dbReference type="Google" id="ProtNLM"/>
    </source>
</evidence>
<dbReference type="AlphaFoldDB" id="A0A381XIN1"/>
<dbReference type="GO" id="GO:0140663">
    <property type="term" value="F:ATP-dependent FeS chaperone activity"/>
    <property type="evidence" value="ECO:0007669"/>
    <property type="project" value="InterPro"/>
</dbReference>
<keyword evidence="1" id="KW-0479">Metal-binding</keyword>
<evidence type="ECO:0000256" key="4">
    <source>
        <dbReference type="ARBA" id="ARBA00023004"/>
    </source>
</evidence>
<keyword evidence="4" id="KW-0408">Iron</keyword>
<dbReference type="PANTHER" id="PTHR42961:SF2">
    <property type="entry name" value="IRON-SULFUR PROTEIN NUBPL"/>
    <property type="match status" value="1"/>
</dbReference>
<reference evidence="6" key="1">
    <citation type="submission" date="2018-05" db="EMBL/GenBank/DDBJ databases">
        <authorList>
            <person name="Lanie J.A."/>
            <person name="Ng W.-L."/>
            <person name="Kazmierczak K.M."/>
            <person name="Andrzejewski T.M."/>
            <person name="Davidsen T.M."/>
            <person name="Wayne K.J."/>
            <person name="Tettelin H."/>
            <person name="Glass J.I."/>
            <person name="Rusch D."/>
            <person name="Podicherti R."/>
            <person name="Tsui H.-C.T."/>
            <person name="Winkler M.E."/>
        </authorList>
    </citation>
    <scope>NUCLEOTIDE SEQUENCE</scope>
</reference>
<dbReference type="HAMAP" id="MF_02040">
    <property type="entry name" value="Mrp_NBP35"/>
    <property type="match status" value="1"/>
</dbReference>
<dbReference type="EMBL" id="UINC01015280">
    <property type="protein sequence ID" value="SVA64460.1"/>
    <property type="molecule type" value="Genomic_DNA"/>
</dbReference>
<dbReference type="InterPro" id="IPR019591">
    <property type="entry name" value="Mrp/NBP35_ATP-bd"/>
</dbReference>
<dbReference type="GO" id="GO:0016226">
    <property type="term" value="P:iron-sulfur cluster assembly"/>
    <property type="evidence" value="ECO:0007669"/>
    <property type="project" value="InterPro"/>
</dbReference>
<dbReference type="InterPro" id="IPR034904">
    <property type="entry name" value="FSCA_dom_sf"/>
</dbReference>
<proteinExistence type="inferred from homology"/>
<gene>
    <name evidence="6" type="ORF">METZ01_LOCUS117314</name>
</gene>
<organism evidence="6">
    <name type="scientific">marine metagenome</name>
    <dbReference type="NCBI Taxonomy" id="408172"/>
    <lineage>
        <taxon>unclassified sequences</taxon>
        <taxon>metagenomes</taxon>
        <taxon>ecological metagenomes</taxon>
    </lineage>
</organism>
<evidence type="ECO:0000256" key="3">
    <source>
        <dbReference type="ARBA" id="ARBA00022840"/>
    </source>
</evidence>
<dbReference type="InterPro" id="IPR027417">
    <property type="entry name" value="P-loop_NTPase"/>
</dbReference>
<keyword evidence="3" id="KW-0067">ATP-binding</keyword>
<dbReference type="PANTHER" id="PTHR42961">
    <property type="entry name" value="IRON-SULFUR PROTEIN NUBPL"/>
    <property type="match status" value="1"/>
</dbReference>
<evidence type="ECO:0000313" key="6">
    <source>
        <dbReference type="EMBL" id="SVA64460.1"/>
    </source>
</evidence>
<evidence type="ECO:0000256" key="1">
    <source>
        <dbReference type="ARBA" id="ARBA00022723"/>
    </source>
</evidence>
<protein>
    <recommendedName>
        <fullName evidence="7">MIP18 family-like domain-containing protein</fullName>
    </recommendedName>
</protein>
<dbReference type="InterPro" id="IPR044304">
    <property type="entry name" value="NUBPL-like"/>
</dbReference>
<keyword evidence="2" id="KW-0547">Nucleotide-binding</keyword>
<dbReference type="Gene3D" id="3.40.50.300">
    <property type="entry name" value="P-loop containing nucleotide triphosphate hydrolases"/>
    <property type="match status" value="1"/>
</dbReference>
<name>A0A381XIN1_9ZZZZ</name>
<sequence>MPEISRKKIEKIIKETKFSNGRNLIDEGLIEDIICKDGHVQISIFANQENFKTIDPLRKKIENALIKDEGILSATCVLTNMSKDNKVEEKSVKTKKESKVEGVKKIIAVASGKGGVGKSTLAVNLASALKDMGRKVGLLDADIYGPSIPHMLNLKGKPDVTEDKKIIPFDFNGIKVMSIGFLIDEDQPVIWRGPMVHSAIKQMATDTFWGDLEILIVDMPPGTGDAQITVSQHLPLDGAIIISTPQAVALNDAKKAIGMFNKVNIRILGIVENMSYFLLPDGQREDIFGKDGAKNLAANINIDFLGSIPLDKEIRINSDQGDPTKLKKDYFNKIANKLIGLVEFS</sequence>
<dbReference type="SUPFAM" id="SSF117916">
    <property type="entry name" value="Fe-S cluster assembly (FSCA) domain-like"/>
    <property type="match status" value="1"/>
</dbReference>
<dbReference type="SUPFAM" id="SSF52540">
    <property type="entry name" value="P-loop containing nucleoside triphosphate hydrolases"/>
    <property type="match status" value="1"/>
</dbReference>
<dbReference type="GO" id="GO:0046872">
    <property type="term" value="F:metal ion binding"/>
    <property type="evidence" value="ECO:0007669"/>
    <property type="project" value="UniProtKB-KW"/>
</dbReference>
<keyword evidence="5" id="KW-0411">Iron-sulfur</keyword>
<evidence type="ECO:0000256" key="2">
    <source>
        <dbReference type="ARBA" id="ARBA00022741"/>
    </source>
</evidence>
<accession>A0A381XIN1</accession>
<dbReference type="CDD" id="cd02037">
    <property type="entry name" value="Mrp_NBP35"/>
    <property type="match status" value="1"/>
</dbReference>
<evidence type="ECO:0000256" key="5">
    <source>
        <dbReference type="ARBA" id="ARBA00023014"/>
    </source>
</evidence>
<dbReference type="GO" id="GO:0051539">
    <property type="term" value="F:4 iron, 4 sulfur cluster binding"/>
    <property type="evidence" value="ECO:0007669"/>
    <property type="project" value="TreeGrafter"/>
</dbReference>